<sequence length="292" mass="30855">MRILLAGWPSFTHGEATAGDVLSMRRVSEALTAAGVEHDLAWSPVFAPGALSIEDADPARYSHVVFVCGPVHGASLLALHERYARCRRIAVGVSVLDVADPAVRGFHRVLARDGVGGARQDLSAVSTVDLVPVIGVVLAPGQREYGGRGRHDRVHEAITTWLLNVDCARLPLDTRLDSQDWRHAATPGQFLSLLSKVDALVTTRLHGLVLGLRCGLPVLAVDPVDGGGKVTAQAGALDWPACVSAEDALSGEKLDGWGSWCLSDAGRALAAAHRMDQAEPLLTELLGELEAG</sequence>
<keyword evidence="2" id="KW-0808">Transferase</keyword>
<gene>
    <name evidence="2" type="ORF">SAMN05421504_11367</name>
</gene>
<dbReference type="STRING" id="589385.SAMN05421504_11367"/>
<dbReference type="GO" id="GO:0016740">
    <property type="term" value="F:transferase activity"/>
    <property type="evidence" value="ECO:0007669"/>
    <property type="project" value="UniProtKB-KW"/>
</dbReference>
<dbReference type="InterPro" id="IPR007345">
    <property type="entry name" value="Polysacch_pyruvyl_Trfase"/>
</dbReference>
<evidence type="ECO:0000313" key="2">
    <source>
        <dbReference type="EMBL" id="SDZ34748.1"/>
    </source>
</evidence>
<organism evidence="2 3">
    <name type="scientific">Amycolatopsis xylanica</name>
    <dbReference type="NCBI Taxonomy" id="589385"/>
    <lineage>
        <taxon>Bacteria</taxon>
        <taxon>Bacillati</taxon>
        <taxon>Actinomycetota</taxon>
        <taxon>Actinomycetes</taxon>
        <taxon>Pseudonocardiales</taxon>
        <taxon>Pseudonocardiaceae</taxon>
        <taxon>Amycolatopsis</taxon>
    </lineage>
</organism>
<dbReference type="OrthoDB" id="1491277at2"/>
<evidence type="ECO:0000259" key="1">
    <source>
        <dbReference type="Pfam" id="PF04230"/>
    </source>
</evidence>
<dbReference type="Proteomes" id="UP000199515">
    <property type="component" value="Unassembled WGS sequence"/>
</dbReference>
<name>A0A1H3SAR5_9PSEU</name>
<dbReference type="EMBL" id="FNON01000013">
    <property type="protein sequence ID" value="SDZ34748.1"/>
    <property type="molecule type" value="Genomic_DNA"/>
</dbReference>
<dbReference type="Pfam" id="PF04230">
    <property type="entry name" value="PS_pyruv_trans"/>
    <property type="match status" value="1"/>
</dbReference>
<feature type="domain" description="Polysaccharide pyruvyl transferase" evidence="1">
    <location>
        <begin position="185"/>
        <end position="222"/>
    </location>
</feature>
<dbReference type="AlphaFoldDB" id="A0A1H3SAR5"/>
<evidence type="ECO:0000313" key="3">
    <source>
        <dbReference type="Proteomes" id="UP000199515"/>
    </source>
</evidence>
<protein>
    <submittedName>
        <fullName evidence="2">Polysaccharide pyruvyl transferase</fullName>
    </submittedName>
</protein>
<dbReference type="RefSeq" id="WP_091298858.1">
    <property type="nucleotide sequence ID" value="NZ_FNON01000013.1"/>
</dbReference>
<keyword evidence="3" id="KW-1185">Reference proteome</keyword>
<reference evidence="2 3" key="1">
    <citation type="submission" date="2016-10" db="EMBL/GenBank/DDBJ databases">
        <authorList>
            <person name="de Groot N.N."/>
        </authorList>
    </citation>
    <scope>NUCLEOTIDE SEQUENCE [LARGE SCALE GENOMIC DNA]</scope>
    <source>
        <strain evidence="2 3">CPCC 202699</strain>
    </source>
</reference>
<accession>A0A1H3SAR5</accession>
<proteinExistence type="predicted"/>